<dbReference type="InterPro" id="IPR002775">
    <property type="entry name" value="DNA/RNA-bd_Alba-like"/>
</dbReference>
<comment type="similarity">
    <text evidence="2">Belongs to the histone-like Alba family.</text>
</comment>
<dbReference type="Proteomes" id="UP001142489">
    <property type="component" value="Unassembled WGS sequence"/>
</dbReference>
<dbReference type="GO" id="GO:0001682">
    <property type="term" value="P:tRNA 5'-leader removal"/>
    <property type="evidence" value="ECO:0007669"/>
    <property type="project" value="TreeGrafter"/>
</dbReference>
<organism evidence="6 7">
    <name type="scientific">Phrynocephalus forsythii</name>
    <dbReference type="NCBI Taxonomy" id="171643"/>
    <lineage>
        <taxon>Eukaryota</taxon>
        <taxon>Metazoa</taxon>
        <taxon>Chordata</taxon>
        <taxon>Craniata</taxon>
        <taxon>Vertebrata</taxon>
        <taxon>Euteleostomi</taxon>
        <taxon>Lepidosauria</taxon>
        <taxon>Squamata</taxon>
        <taxon>Bifurcata</taxon>
        <taxon>Unidentata</taxon>
        <taxon>Episquamata</taxon>
        <taxon>Toxicofera</taxon>
        <taxon>Iguania</taxon>
        <taxon>Acrodonta</taxon>
        <taxon>Agamidae</taxon>
        <taxon>Agaminae</taxon>
        <taxon>Phrynocephalus</taxon>
    </lineage>
</organism>
<gene>
    <name evidence="6" type="ORF">JRQ81_006778</name>
</gene>
<proteinExistence type="inferred from homology"/>
<dbReference type="Pfam" id="PF01918">
    <property type="entry name" value="Alba"/>
    <property type="match status" value="1"/>
</dbReference>
<evidence type="ECO:0000259" key="5">
    <source>
        <dbReference type="Pfam" id="PF01918"/>
    </source>
</evidence>
<dbReference type="OrthoDB" id="424402at2759"/>
<dbReference type="InterPro" id="IPR051958">
    <property type="entry name" value="Alba-like_NAB"/>
</dbReference>
<evidence type="ECO:0000313" key="6">
    <source>
        <dbReference type="EMBL" id="KAJ7311171.1"/>
    </source>
</evidence>
<dbReference type="Gene3D" id="3.30.110.20">
    <property type="entry name" value="Alba-like domain"/>
    <property type="match status" value="1"/>
</dbReference>
<feature type="region of interest" description="Disordered" evidence="4">
    <location>
        <begin position="196"/>
        <end position="230"/>
    </location>
</feature>
<accession>A0A9Q0XDV1</accession>
<keyword evidence="3" id="KW-0539">Nucleus</keyword>
<dbReference type="GO" id="GO:0005634">
    <property type="term" value="C:nucleus"/>
    <property type="evidence" value="ECO:0007669"/>
    <property type="project" value="UniProtKB-SubCell"/>
</dbReference>
<reference evidence="6" key="1">
    <citation type="journal article" date="2023" name="DNA Res.">
        <title>Chromosome-level genome assembly of Phrynocephalus forsythii using third-generation DNA sequencing and Hi-C analysis.</title>
        <authorList>
            <person name="Qi Y."/>
            <person name="Zhao W."/>
            <person name="Zhao Y."/>
            <person name="Niu C."/>
            <person name="Cao S."/>
            <person name="Zhang Y."/>
        </authorList>
    </citation>
    <scope>NUCLEOTIDE SEQUENCE</scope>
    <source>
        <tissue evidence="6">Muscle</tissue>
    </source>
</reference>
<comment type="subcellular location">
    <subcellularLocation>
        <location evidence="1">Nucleus</location>
    </subcellularLocation>
</comment>
<name>A0A9Q0XDV1_9SAUR</name>
<evidence type="ECO:0000313" key="7">
    <source>
        <dbReference type="Proteomes" id="UP001142489"/>
    </source>
</evidence>
<dbReference type="PANTHER" id="PTHR13516">
    <property type="entry name" value="RIBONUCLEASE P SUBUNIT P25"/>
    <property type="match status" value="1"/>
</dbReference>
<keyword evidence="7" id="KW-1185">Reference proteome</keyword>
<evidence type="ECO:0000256" key="2">
    <source>
        <dbReference type="ARBA" id="ARBA00008018"/>
    </source>
</evidence>
<dbReference type="GO" id="GO:0003723">
    <property type="term" value="F:RNA binding"/>
    <property type="evidence" value="ECO:0007669"/>
    <property type="project" value="TreeGrafter"/>
</dbReference>
<evidence type="ECO:0000256" key="1">
    <source>
        <dbReference type="ARBA" id="ARBA00004123"/>
    </source>
</evidence>
<dbReference type="GO" id="GO:0000172">
    <property type="term" value="C:ribonuclease MRP complex"/>
    <property type="evidence" value="ECO:0007669"/>
    <property type="project" value="TreeGrafter"/>
</dbReference>
<dbReference type="PANTHER" id="PTHR13516:SF5">
    <property type="entry name" value="RIBONUCLEASE P PROTEIN SUBUNIT P25"/>
    <property type="match status" value="1"/>
</dbReference>
<dbReference type="InterPro" id="IPR036882">
    <property type="entry name" value="Alba-like_dom_sf"/>
</dbReference>
<feature type="domain" description="DNA/RNA-binding protein Alba-like" evidence="5">
    <location>
        <begin position="95"/>
        <end position="158"/>
    </location>
</feature>
<dbReference type="EMBL" id="JAPFRF010000014">
    <property type="protein sequence ID" value="KAJ7311171.1"/>
    <property type="molecule type" value="Genomic_DNA"/>
</dbReference>
<feature type="compositionally biased region" description="Low complexity" evidence="4">
    <location>
        <begin position="214"/>
        <end position="226"/>
    </location>
</feature>
<evidence type="ECO:0000256" key="3">
    <source>
        <dbReference type="ARBA" id="ARBA00023242"/>
    </source>
</evidence>
<sequence>MHPAHPEAVGPWSFIVPTQNMTSGGAGSSMNMPGVLLTAAAAADTDSATSISTTAARTTTTTTTTQSRMENFRKVKTLQEESPLPFSDLPSNVVEMKVKEGSKIRNLMGFAASRMALADTRQIVFSGCGRAVTKTVTCVEIMKRKVGGLHQVTKVQYKTLLEVWEDKDPRAEGGRAEHLTVHKNVPSICILLSKDPLDPNQRGYQPPDSPKGLWPGESSSPWEGSGATPKVIKRRLGEPSREDQMNKKAQVQMLQENLGVAMMTSQPCPMETKHPSHTSIPQGRLFCAEAQIDLGGTLGV</sequence>
<evidence type="ECO:0000256" key="4">
    <source>
        <dbReference type="SAM" id="MobiDB-lite"/>
    </source>
</evidence>
<dbReference type="AlphaFoldDB" id="A0A9Q0XDV1"/>
<protein>
    <recommendedName>
        <fullName evidence="5">DNA/RNA-binding protein Alba-like domain-containing protein</fullName>
    </recommendedName>
</protein>
<dbReference type="SUPFAM" id="SSF82704">
    <property type="entry name" value="AlbA-like"/>
    <property type="match status" value="1"/>
</dbReference>
<comment type="caution">
    <text evidence="6">The sequence shown here is derived from an EMBL/GenBank/DDBJ whole genome shotgun (WGS) entry which is preliminary data.</text>
</comment>